<dbReference type="InterPro" id="IPR001967">
    <property type="entry name" value="Peptidase_S11_N"/>
</dbReference>
<dbReference type="GO" id="GO:0009252">
    <property type="term" value="P:peptidoglycan biosynthetic process"/>
    <property type="evidence" value="ECO:0007669"/>
    <property type="project" value="UniProtKB-KW"/>
</dbReference>
<dbReference type="GO" id="GO:0008360">
    <property type="term" value="P:regulation of cell shape"/>
    <property type="evidence" value="ECO:0007669"/>
    <property type="project" value="UniProtKB-KW"/>
</dbReference>
<dbReference type="EMBL" id="WEID01000018">
    <property type="protein sequence ID" value="KAB8138377.1"/>
    <property type="molecule type" value="Genomic_DNA"/>
</dbReference>
<feature type="active site" description="Proton acceptor" evidence="7">
    <location>
        <position position="59"/>
    </location>
</feature>
<evidence type="ECO:0000256" key="7">
    <source>
        <dbReference type="PIRSR" id="PIRSR618044-1"/>
    </source>
</evidence>
<evidence type="ECO:0000256" key="9">
    <source>
        <dbReference type="RuleBase" id="RU004016"/>
    </source>
</evidence>
<keyword evidence="11" id="KW-0121">Carboxypeptidase</keyword>
<evidence type="ECO:0000256" key="3">
    <source>
        <dbReference type="ARBA" id="ARBA00022801"/>
    </source>
</evidence>
<dbReference type="PANTHER" id="PTHR21581:SF33">
    <property type="entry name" value="D-ALANYL-D-ALANINE CARBOXYPEPTIDASE DACB"/>
    <property type="match status" value="1"/>
</dbReference>
<dbReference type="GO" id="GO:0006508">
    <property type="term" value="P:proteolysis"/>
    <property type="evidence" value="ECO:0007669"/>
    <property type="project" value="InterPro"/>
</dbReference>
<proteinExistence type="inferred from homology"/>
<evidence type="ECO:0000313" key="12">
    <source>
        <dbReference type="Proteomes" id="UP000480246"/>
    </source>
</evidence>
<keyword evidence="11" id="KW-0645">Protease</keyword>
<name>A0A7C8KTV0_9BACI</name>
<evidence type="ECO:0000256" key="6">
    <source>
        <dbReference type="ARBA" id="ARBA00023316"/>
    </source>
</evidence>
<feature type="binding site" evidence="8">
    <location>
        <position position="215"/>
    </location>
    <ligand>
        <name>substrate</name>
    </ligand>
</feature>
<keyword evidence="6" id="KW-0961">Cell wall biogenesis/degradation</keyword>
<dbReference type="PANTHER" id="PTHR21581">
    <property type="entry name" value="D-ALANYL-D-ALANINE CARBOXYPEPTIDASE"/>
    <property type="match status" value="1"/>
</dbReference>
<keyword evidence="5" id="KW-0573">Peptidoglycan synthesis</keyword>
<dbReference type="SUPFAM" id="SSF56601">
    <property type="entry name" value="beta-lactamase/transpeptidase-like"/>
    <property type="match status" value="1"/>
</dbReference>
<dbReference type="PRINTS" id="PR00725">
    <property type="entry name" value="DADACBPTASE1"/>
</dbReference>
<keyword evidence="2" id="KW-0732">Signal</keyword>
<comment type="similarity">
    <text evidence="1 9">Belongs to the peptidase S11 family.</text>
</comment>
<keyword evidence="12" id="KW-1185">Reference proteome</keyword>
<evidence type="ECO:0000313" key="11">
    <source>
        <dbReference type="EMBL" id="KAB8138377.1"/>
    </source>
</evidence>
<evidence type="ECO:0000256" key="4">
    <source>
        <dbReference type="ARBA" id="ARBA00022960"/>
    </source>
</evidence>
<dbReference type="InterPro" id="IPR012338">
    <property type="entry name" value="Beta-lactam/transpept-like"/>
</dbReference>
<organism evidence="11 12">
    <name type="scientific">Gracilibacillus oryzae</name>
    <dbReference type="NCBI Taxonomy" id="1672701"/>
    <lineage>
        <taxon>Bacteria</taxon>
        <taxon>Bacillati</taxon>
        <taxon>Bacillota</taxon>
        <taxon>Bacilli</taxon>
        <taxon>Bacillales</taxon>
        <taxon>Bacillaceae</taxon>
        <taxon>Gracilibacillus</taxon>
    </lineage>
</organism>
<dbReference type="AlphaFoldDB" id="A0A7C8KTV0"/>
<accession>A0A7C8KTV0</accession>
<feature type="domain" description="Peptidase S11 D-alanyl-D-alanine carboxypeptidase A N-terminal" evidence="10">
    <location>
        <begin position="24"/>
        <end position="244"/>
    </location>
</feature>
<protein>
    <submittedName>
        <fullName evidence="11">D-alanyl-D-alanine carboxypeptidase</fullName>
    </submittedName>
</protein>
<evidence type="ECO:0000256" key="5">
    <source>
        <dbReference type="ARBA" id="ARBA00022984"/>
    </source>
</evidence>
<dbReference type="GO" id="GO:0009002">
    <property type="term" value="F:serine-type D-Ala-D-Ala carboxypeptidase activity"/>
    <property type="evidence" value="ECO:0007669"/>
    <property type="project" value="InterPro"/>
</dbReference>
<keyword evidence="3" id="KW-0378">Hydrolase</keyword>
<dbReference type="OrthoDB" id="9791132at2"/>
<evidence type="ECO:0000256" key="1">
    <source>
        <dbReference type="ARBA" id="ARBA00007164"/>
    </source>
</evidence>
<reference evidence="11 12" key="1">
    <citation type="submission" date="2019-10" db="EMBL/GenBank/DDBJ databases">
        <title>Gracilibacillus sp. nov. isolated from rice seeds.</title>
        <authorList>
            <person name="He S."/>
        </authorList>
    </citation>
    <scope>NUCLEOTIDE SEQUENCE [LARGE SCALE GENOMIC DNA]</scope>
    <source>
        <strain evidence="11 12">TD8</strain>
    </source>
</reference>
<dbReference type="InterPro" id="IPR018044">
    <property type="entry name" value="Peptidase_S11"/>
</dbReference>
<feature type="active site" description="Acyl-ester intermediate" evidence="7">
    <location>
        <position position="56"/>
    </location>
</feature>
<comment type="caution">
    <text evidence="11">The sequence shown here is derived from an EMBL/GenBank/DDBJ whole genome shotgun (WGS) entry which is preliminary data.</text>
</comment>
<evidence type="ECO:0000259" key="10">
    <source>
        <dbReference type="Pfam" id="PF00768"/>
    </source>
</evidence>
<sequence length="370" mass="41464">MRYLLIISILLFAFVFPVPKVEASVHVSAESAVLIDQSTGRVLYEKNANERSLIASITKIMTAIVAIESGKLNEYVSVSDRSIGTEGSSIYLTKEDQFTLEELVYGLMLRSGNDAAVAISEQVGGSEEGFVHLMNEKADWIGMTDTHFDNPHGLDSDTHFSTAYDMALLMKYAMENETFVEISGTKSFKANDRDYSWHNKNKLLTSLYEYCIGGKTGYTKAAGRTLVTAAEKNGQRLIAVTINGPDDWNDHIQMFEWGFQTFDQAELQSKGVYSYQKNKSGDIVQGKVTENLTYPLKAGEIDQIEAKITLTTAETPTEKLGKKVFYLNEEKIAETTIYRMDEKVNDKSGPERFWPQLWSAFSRIIGGNYD</sequence>
<gene>
    <name evidence="11" type="ORF">F9U64_05075</name>
</gene>
<dbReference type="GO" id="GO:0071555">
    <property type="term" value="P:cell wall organization"/>
    <property type="evidence" value="ECO:0007669"/>
    <property type="project" value="UniProtKB-KW"/>
</dbReference>
<dbReference type="Gene3D" id="3.40.710.10">
    <property type="entry name" value="DD-peptidase/beta-lactamase superfamily"/>
    <property type="match status" value="1"/>
</dbReference>
<keyword evidence="4" id="KW-0133">Cell shape</keyword>
<evidence type="ECO:0000256" key="8">
    <source>
        <dbReference type="PIRSR" id="PIRSR618044-2"/>
    </source>
</evidence>
<evidence type="ECO:0000256" key="2">
    <source>
        <dbReference type="ARBA" id="ARBA00022729"/>
    </source>
</evidence>
<feature type="active site" evidence="7">
    <location>
        <position position="111"/>
    </location>
</feature>
<dbReference type="Pfam" id="PF00768">
    <property type="entry name" value="Peptidase_S11"/>
    <property type="match status" value="1"/>
</dbReference>
<dbReference type="RefSeq" id="WP_153401911.1">
    <property type="nucleotide sequence ID" value="NZ_ML762425.1"/>
</dbReference>
<dbReference type="Proteomes" id="UP000480246">
    <property type="component" value="Unassembled WGS sequence"/>
</dbReference>